<protein>
    <submittedName>
        <fullName evidence="1">Uncharacterized protein</fullName>
    </submittedName>
</protein>
<keyword evidence="2" id="KW-1185">Reference proteome</keyword>
<name>A0A098S7K9_9BACT</name>
<evidence type="ECO:0000313" key="2">
    <source>
        <dbReference type="Proteomes" id="UP000029736"/>
    </source>
</evidence>
<reference evidence="1 2" key="1">
    <citation type="journal article" date="2014" name="Int. J. Syst. Evol. Microbiol.">
        <title>Phaeodactylibacter xiamenensis gen. nov., sp. nov., a member of the family Saprospiraceae isolated from the marine alga Phaeodactylum tricornutum.</title>
        <authorList>
            <person name="Chen Z.Jr."/>
            <person name="Lei X."/>
            <person name="Lai Q."/>
            <person name="Li Y."/>
            <person name="Zhang B."/>
            <person name="Zhang J."/>
            <person name="Zhang H."/>
            <person name="Yang L."/>
            <person name="Zheng W."/>
            <person name="Tian Y."/>
            <person name="Yu Z."/>
            <person name="Xu H.Jr."/>
            <person name="Zheng T."/>
        </authorList>
    </citation>
    <scope>NUCLEOTIDE SEQUENCE [LARGE SCALE GENOMIC DNA]</scope>
    <source>
        <strain evidence="1 2">KD52</strain>
    </source>
</reference>
<sequence length="99" mass="11672">MQFADFMKEPYGFVFCYVENLIMSTAHIKNDLHRMIVETDDPDLLVQIRAIFASLLDDKDWWDTLSEEEKRKIEQGQLDLEKGHVAPYEAIKVKVKNRL</sequence>
<dbReference type="EMBL" id="JPOS01000018">
    <property type="protein sequence ID" value="KGE88554.1"/>
    <property type="molecule type" value="Genomic_DNA"/>
</dbReference>
<organism evidence="1 2">
    <name type="scientific">Phaeodactylibacter xiamenensis</name>
    <dbReference type="NCBI Taxonomy" id="1524460"/>
    <lineage>
        <taxon>Bacteria</taxon>
        <taxon>Pseudomonadati</taxon>
        <taxon>Bacteroidota</taxon>
        <taxon>Saprospiria</taxon>
        <taxon>Saprospirales</taxon>
        <taxon>Haliscomenobacteraceae</taxon>
        <taxon>Phaeodactylibacter</taxon>
    </lineage>
</organism>
<proteinExistence type="predicted"/>
<dbReference type="Proteomes" id="UP000029736">
    <property type="component" value="Unassembled WGS sequence"/>
</dbReference>
<dbReference type="AlphaFoldDB" id="A0A098S7K9"/>
<accession>A0A098S7K9</accession>
<gene>
    <name evidence="1" type="ORF">IX84_07690</name>
</gene>
<evidence type="ECO:0000313" key="1">
    <source>
        <dbReference type="EMBL" id="KGE88554.1"/>
    </source>
</evidence>
<comment type="caution">
    <text evidence="1">The sequence shown here is derived from an EMBL/GenBank/DDBJ whole genome shotgun (WGS) entry which is preliminary data.</text>
</comment>
<dbReference type="STRING" id="1524460.IX84_07690"/>